<comment type="caution">
    <text evidence="1">The sequence shown here is derived from an EMBL/GenBank/DDBJ whole genome shotgun (WGS) entry which is preliminary data.</text>
</comment>
<dbReference type="GO" id="GO:0005096">
    <property type="term" value="F:GTPase activator activity"/>
    <property type="evidence" value="ECO:0007669"/>
    <property type="project" value="TreeGrafter"/>
</dbReference>
<evidence type="ECO:0000313" key="2">
    <source>
        <dbReference type="Proteomes" id="UP001150266"/>
    </source>
</evidence>
<dbReference type="SUPFAM" id="SSF47576">
    <property type="entry name" value="Calponin-homology domain, CH-domain"/>
    <property type="match status" value="1"/>
</dbReference>
<dbReference type="Proteomes" id="UP001150266">
    <property type="component" value="Unassembled WGS sequence"/>
</dbReference>
<feature type="non-terminal residue" evidence="1">
    <location>
        <position position="126"/>
    </location>
</feature>
<proteinExistence type="predicted"/>
<dbReference type="EMBL" id="JAOTPV010000009">
    <property type="protein sequence ID" value="KAJ4478019.1"/>
    <property type="molecule type" value="Genomic_DNA"/>
</dbReference>
<keyword evidence="2" id="KW-1185">Reference proteome</keyword>
<dbReference type="InterPro" id="IPR036872">
    <property type="entry name" value="CH_dom_sf"/>
</dbReference>
<dbReference type="AlphaFoldDB" id="A0A9W9ABB6"/>
<dbReference type="Gene3D" id="1.10.418.10">
    <property type="entry name" value="Calponin-like domain"/>
    <property type="match status" value="1"/>
</dbReference>
<dbReference type="PANTHER" id="PTHR14149:SF14">
    <property type="entry name" value="CALPONIN-HOMOLOGY (CH) DOMAIN-CONTAINING PROTEIN"/>
    <property type="match status" value="1"/>
</dbReference>
<evidence type="ECO:0000313" key="1">
    <source>
        <dbReference type="EMBL" id="KAJ4478019.1"/>
    </source>
</evidence>
<dbReference type="GO" id="GO:0110085">
    <property type="term" value="C:mitotic actomyosin contractile ring"/>
    <property type="evidence" value="ECO:0007669"/>
    <property type="project" value="TreeGrafter"/>
</dbReference>
<dbReference type="GO" id="GO:0005516">
    <property type="term" value="F:calmodulin binding"/>
    <property type="evidence" value="ECO:0007669"/>
    <property type="project" value="TreeGrafter"/>
</dbReference>
<name>A0A9W9ABB6_9AGAR</name>
<dbReference type="PANTHER" id="PTHR14149">
    <property type="entry name" value="RAS GTPASE-ACTIVATING PROTEIN WITH IQ MOTIF"/>
    <property type="match status" value="1"/>
</dbReference>
<dbReference type="OrthoDB" id="775356at2759"/>
<sequence length="126" mass="14390">MRGDGNFDTTPRRSQTLEASNLDLADSDAVVGIPGRMRPLPSARLTRGLWADTQWHLIQVYEYLCHVGEAEQWIEGCLDQKLEFRVVEMEEGLRNGIVLAKLVRVFQGEGVVRRIYEVCTFFPYTS</sequence>
<dbReference type="GO" id="GO:1903479">
    <property type="term" value="P:mitotic actomyosin contractile ring assembly actin filament organization"/>
    <property type="evidence" value="ECO:0007669"/>
    <property type="project" value="TreeGrafter"/>
</dbReference>
<gene>
    <name evidence="1" type="ORF">J3R30DRAFT_3478317</name>
</gene>
<dbReference type="GO" id="GO:0051015">
    <property type="term" value="F:actin filament binding"/>
    <property type="evidence" value="ECO:0007669"/>
    <property type="project" value="TreeGrafter"/>
</dbReference>
<evidence type="ECO:0008006" key="3">
    <source>
        <dbReference type="Google" id="ProtNLM"/>
    </source>
</evidence>
<protein>
    <recommendedName>
        <fullName evidence="3">Calponin-homology (CH) domain-containing protein</fullName>
    </recommendedName>
</protein>
<organism evidence="1 2">
    <name type="scientific">Lentinula aciculospora</name>
    <dbReference type="NCBI Taxonomy" id="153920"/>
    <lineage>
        <taxon>Eukaryota</taxon>
        <taxon>Fungi</taxon>
        <taxon>Dikarya</taxon>
        <taxon>Basidiomycota</taxon>
        <taxon>Agaricomycotina</taxon>
        <taxon>Agaricomycetes</taxon>
        <taxon>Agaricomycetidae</taxon>
        <taxon>Agaricales</taxon>
        <taxon>Marasmiineae</taxon>
        <taxon>Omphalotaceae</taxon>
        <taxon>Lentinula</taxon>
    </lineage>
</organism>
<accession>A0A9W9ABB6</accession>
<reference evidence="1" key="1">
    <citation type="submission" date="2022-08" db="EMBL/GenBank/DDBJ databases">
        <title>A Global Phylogenomic Analysis of the Shiitake Genus Lentinula.</title>
        <authorList>
            <consortium name="DOE Joint Genome Institute"/>
            <person name="Sierra-Patev S."/>
            <person name="Min B."/>
            <person name="Naranjo-Ortiz M."/>
            <person name="Looney B."/>
            <person name="Konkel Z."/>
            <person name="Slot J.C."/>
            <person name="Sakamoto Y."/>
            <person name="Steenwyk J.L."/>
            <person name="Rokas A."/>
            <person name="Carro J."/>
            <person name="Camarero S."/>
            <person name="Ferreira P."/>
            <person name="Molpeceres G."/>
            <person name="Ruiz-Duenas F.J."/>
            <person name="Serrano A."/>
            <person name="Henrissat B."/>
            <person name="Drula E."/>
            <person name="Hughes K.W."/>
            <person name="Mata J.L."/>
            <person name="Ishikawa N.K."/>
            <person name="Vargas-Isla R."/>
            <person name="Ushijima S."/>
            <person name="Smith C.A."/>
            <person name="Ahrendt S."/>
            <person name="Andreopoulos W."/>
            <person name="He G."/>
            <person name="Labutti K."/>
            <person name="Lipzen A."/>
            <person name="Ng V."/>
            <person name="Riley R."/>
            <person name="Sandor L."/>
            <person name="Barry K."/>
            <person name="Martinez A.T."/>
            <person name="Xiao Y."/>
            <person name="Gibbons J.G."/>
            <person name="Terashima K."/>
            <person name="Grigoriev I.V."/>
            <person name="Hibbett D.S."/>
        </authorList>
    </citation>
    <scope>NUCLEOTIDE SEQUENCE</scope>
    <source>
        <strain evidence="1">JLM2183</strain>
    </source>
</reference>